<gene>
    <name evidence="1" type="ORF">BLNAU_4501</name>
</gene>
<proteinExistence type="predicted"/>
<protein>
    <submittedName>
        <fullName evidence="1">Uncharacterized protein</fullName>
    </submittedName>
</protein>
<name>A0ABQ9YA10_9EUKA</name>
<comment type="caution">
    <text evidence="1">The sequence shown here is derived from an EMBL/GenBank/DDBJ whole genome shotgun (WGS) entry which is preliminary data.</text>
</comment>
<keyword evidence="2" id="KW-1185">Reference proteome</keyword>
<sequence length="236" mass="26853">MSVNQIIQENDILINAALESQEIGRHHNSLRLIQLLESNIISLGTFINHQMSTNAKFSSDETMTLDLDKPLYGPVHIRNNKIDLELVPDKDIFPQFPLPTLTRNPADELWPTQNSGFPFAEIDTFSHDFLMNNFYSSDPLGVQPTMSDGPLKDSITSSMQTAQNRLLKLKEQSAPASAFIPFEQNCFERCSHDEKNQFKDFLSDIFTKFHVDVYHGTLVRPQMDVTTLKQSHQTPS</sequence>
<accession>A0ABQ9YA10</accession>
<dbReference type="EMBL" id="JARBJD010000022">
    <property type="protein sequence ID" value="KAK2960603.1"/>
    <property type="molecule type" value="Genomic_DNA"/>
</dbReference>
<evidence type="ECO:0000313" key="2">
    <source>
        <dbReference type="Proteomes" id="UP001281761"/>
    </source>
</evidence>
<evidence type="ECO:0000313" key="1">
    <source>
        <dbReference type="EMBL" id="KAK2960603.1"/>
    </source>
</evidence>
<dbReference type="Proteomes" id="UP001281761">
    <property type="component" value="Unassembled WGS sequence"/>
</dbReference>
<organism evidence="1 2">
    <name type="scientific">Blattamonas nauphoetae</name>
    <dbReference type="NCBI Taxonomy" id="2049346"/>
    <lineage>
        <taxon>Eukaryota</taxon>
        <taxon>Metamonada</taxon>
        <taxon>Preaxostyla</taxon>
        <taxon>Oxymonadida</taxon>
        <taxon>Blattamonas</taxon>
    </lineage>
</organism>
<reference evidence="1 2" key="1">
    <citation type="journal article" date="2022" name="bioRxiv">
        <title>Genomics of Preaxostyla Flagellates Illuminates Evolutionary Transitions and the Path Towards Mitochondrial Loss.</title>
        <authorList>
            <person name="Novak L.V.F."/>
            <person name="Treitli S.C."/>
            <person name="Pyrih J."/>
            <person name="Halakuc P."/>
            <person name="Pipaliya S.V."/>
            <person name="Vacek V."/>
            <person name="Brzon O."/>
            <person name="Soukal P."/>
            <person name="Eme L."/>
            <person name="Dacks J.B."/>
            <person name="Karnkowska A."/>
            <person name="Elias M."/>
            <person name="Hampl V."/>
        </authorList>
    </citation>
    <scope>NUCLEOTIDE SEQUENCE [LARGE SCALE GENOMIC DNA]</scope>
    <source>
        <strain evidence="1">NAU3</strain>
        <tissue evidence="1">Gut</tissue>
    </source>
</reference>